<comment type="similarity">
    <text evidence="1">Belongs to the beta type-B retroviral polymerase family. HERV class-II K(HML-2) pol subfamily.</text>
</comment>
<dbReference type="AlphaFoldDB" id="Q98ST1"/>
<dbReference type="EC" id="3.1.26.4" evidence="2"/>
<evidence type="ECO:0000313" key="6">
    <source>
        <dbReference type="EMBL" id="AAK15526.1"/>
    </source>
</evidence>
<dbReference type="InterPro" id="IPR041577">
    <property type="entry name" value="RT_RNaseH_2"/>
</dbReference>
<dbReference type="SUPFAM" id="SSF56672">
    <property type="entry name" value="DNA/RNA polymerases"/>
    <property type="match status" value="1"/>
</dbReference>
<dbReference type="Gene3D" id="3.30.420.10">
    <property type="entry name" value="Ribonuclease H-like superfamily/Ribonuclease H"/>
    <property type="match status" value="2"/>
</dbReference>
<dbReference type="InterPro" id="IPR051320">
    <property type="entry name" value="Viral_Replic_Matur_Polypro"/>
</dbReference>
<evidence type="ECO:0000259" key="5">
    <source>
        <dbReference type="PROSITE" id="PS50994"/>
    </source>
</evidence>
<dbReference type="Gene3D" id="3.10.10.10">
    <property type="entry name" value="HIV Type 1 Reverse Transcriptase, subunit A, domain 1"/>
    <property type="match status" value="1"/>
</dbReference>
<evidence type="ECO:0000256" key="2">
    <source>
        <dbReference type="ARBA" id="ARBA00012180"/>
    </source>
</evidence>
<dbReference type="PROSITE" id="PS50879">
    <property type="entry name" value="RNASE_H_1"/>
    <property type="match status" value="1"/>
</dbReference>
<dbReference type="PROSITE" id="PS50878">
    <property type="entry name" value="RT_POL"/>
    <property type="match status" value="1"/>
</dbReference>
<dbReference type="InterPro" id="IPR043502">
    <property type="entry name" value="DNA/RNA_pol_sf"/>
</dbReference>
<dbReference type="OrthoDB" id="9370642at2759"/>
<dbReference type="GO" id="GO:0004523">
    <property type="term" value="F:RNA-DNA hybrid ribonuclease activity"/>
    <property type="evidence" value="ECO:0007669"/>
    <property type="project" value="UniProtKB-EC"/>
</dbReference>
<proteinExistence type="evidence at transcript level"/>
<dbReference type="EMBL" id="AF329451">
    <property type="protein sequence ID" value="AAK15526.1"/>
    <property type="molecule type" value="mRNA"/>
</dbReference>
<dbReference type="Pfam" id="PF00078">
    <property type="entry name" value="RVT_1"/>
    <property type="match status" value="1"/>
</dbReference>
<dbReference type="InterPro" id="IPR036397">
    <property type="entry name" value="RNaseH_sf"/>
</dbReference>
<dbReference type="GO" id="GO:0003676">
    <property type="term" value="F:nucleic acid binding"/>
    <property type="evidence" value="ECO:0007669"/>
    <property type="project" value="InterPro"/>
</dbReference>
<evidence type="ECO:0000259" key="4">
    <source>
        <dbReference type="PROSITE" id="PS50879"/>
    </source>
</evidence>
<dbReference type="PhylomeDB" id="Q98ST1"/>
<dbReference type="InterPro" id="IPR000477">
    <property type="entry name" value="RT_dom"/>
</dbReference>
<dbReference type="InterPro" id="IPR043128">
    <property type="entry name" value="Rev_trsase/Diguanyl_cyclase"/>
</dbReference>
<dbReference type="InterPro" id="IPR001584">
    <property type="entry name" value="Integrase_cat-core"/>
</dbReference>
<feature type="domain" description="Integrase catalytic" evidence="5">
    <location>
        <begin position="707"/>
        <end position="831"/>
    </location>
</feature>
<evidence type="ECO:0000256" key="1">
    <source>
        <dbReference type="ARBA" id="ARBA00010879"/>
    </source>
</evidence>
<dbReference type="GO" id="GO:0015074">
    <property type="term" value="P:DNA integration"/>
    <property type="evidence" value="ECO:0007669"/>
    <property type="project" value="InterPro"/>
</dbReference>
<evidence type="ECO:0000259" key="3">
    <source>
        <dbReference type="PROSITE" id="PS50878"/>
    </source>
</evidence>
<dbReference type="Pfam" id="PF00075">
    <property type="entry name" value="RNase_H"/>
    <property type="match status" value="1"/>
</dbReference>
<dbReference type="Gene3D" id="3.30.70.270">
    <property type="match status" value="2"/>
</dbReference>
<dbReference type="InterPro" id="IPR012337">
    <property type="entry name" value="RNaseH-like_sf"/>
</dbReference>
<dbReference type="Pfam" id="PF17919">
    <property type="entry name" value="RT_RNaseH_2"/>
    <property type="match status" value="1"/>
</dbReference>
<dbReference type="KEGG" id="gga:395341"/>
<dbReference type="VEuPathDB" id="HostDB:geneid_395341"/>
<dbReference type="GeneID" id="395341"/>
<dbReference type="CTD" id="395341"/>
<feature type="domain" description="Reverse transcriptase" evidence="3">
    <location>
        <begin position="76"/>
        <end position="260"/>
    </location>
</feature>
<dbReference type="PANTHER" id="PTHR33064">
    <property type="entry name" value="POL PROTEIN"/>
    <property type="match status" value="1"/>
</dbReference>
<reference evidence="6" key="1">
    <citation type="journal article" date="2001" name="Mech. Dev.">
        <title>Identification of a new gene family specifically expressed in chicken embryonic stem cells and early embryo.</title>
        <authorList>
            <person name="Acloque H."/>
            <person name="Risson V."/>
            <person name="Birot A.M."/>
            <person name="Kunita R."/>
            <person name="Pain B."/>
            <person name="Samarut J."/>
        </authorList>
    </citation>
    <scope>NUCLEOTIDE SEQUENCE</scope>
</reference>
<protein>
    <recommendedName>
        <fullName evidence="2">ribonuclease H</fullName>
        <ecNumber evidence="2">3.1.26.4</ecNumber>
    </recommendedName>
</protein>
<dbReference type="InterPro" id="IPR002156">
    <property type="entry name" value="RNaseH_domain"/>
</dbReference>
<feature type="domain" description="RNase H type-1" evidence="4">
    <location>
        <begin position="498"/>
        <end position="643"/>
    </location>
</feature>
<dbReference type="CDD" id="cd03715">
    <property type="entry name" value="RT_ZFREV_like"/>
    <property type="match status" value="1"/>
</dbReference>
<gene>
    <name evidence="6" type="primary">ens-3</name>
</gene>
<sequence>MVVGTLPLNLLGLDMLKGKSWTDDKGREWMFGVPSLNIRLLQTAPPLPPSNLTCVKPYPLPLGARSGISPVLAELKEQGIVIPTHSPFNSPVWPVRKPNGKWRLTIDYRRLNANTGPLTAAVPNISELIAAIQEQAHPFMATIDVKDMFFMVPLHPDDQLRFAFTWEGQQYTFTRLPQGFKHSPTLAHYALAKELEQIPLEEGVRLYQYIDDILIGGDHLTPVKIMHDKIIKRLEELGLTIPPDKIQSPAAEVKFLGIWWKGGMACIPQDTLSALDQLKMPENKKELQHALGLLVFWRKHIPDFSIIARPLYDLLRKGVSWGWTPVHEEALQLLIFEAITHQSLGPIHPSDPVQIEWGFAHSGLSIHLWQKGPEGPIRPIGFYSRSFKDAEKRYSQLEKGLFVVSLALREAERTIRQQPIILRGPFKVIKSVMSGTSPPDGVAQRASVRKWYAQIEHYCNIFKVTEGAPKTLAIQDDILSTTDTDLPSVVQVAPPYSDQLQNVWFTDASSKREGKVWKYRAVALQIGTDLTIITEGEGSAQVGELVAVWSVFQHESESTTRVHIYTDSYAVFKGCTEWLPFWEKNNWEVNRIPVWQKEKWQDIISIAKKGQFSVAWVAAHQEDGTPVSHWNNRADELARIAPLRQGEPDSDNWERLVEWLHVKRGHTGALDLYRETQARGWPVTREQCRTCISACDLCRTRLGQHPLQDAPLHLREGKHLWETWQIDYIGPFRKSEGKQYVLVGVEIISGLLQAESCPRATGENTVKALKKWFSILPKPTSIQSDNGSHFTSGVVQEWAREEGIHWIFHTPYYPQANGIVERSNGLLKKFLKPEKTNWSTRTSDAVRRVNDRWGINGCPRFNAFYPKAPPLLPITLNPDKLEEPSYSPGQPVLVDLPHVGPVPLTLMESLNKYTWRAKDAREKEYKINARWIIPSF</sequence>
<dbReference type="PROSITE" id="PS50994">
    <property type="entry name" value="INTEGRASE"/>
    <property type="match status" value="1"/>
</dbReference>
<accession>Q98ST1</accession>
<dbReference type="PANTHER" id="PTHR33064:SF37">
    <property type="entry name" value="RIBONUCLEASE H"/>
    <property type="match status" value="1"/>
</dbReference>
<organism evidence="6">
    <name type="scientific">Gallus gallus</name>
    <name type="common">Chicken</name>
    <dbReference type="NCBI Taxonomy" id="9031"/>
    <lineage>
        <taxon>Eukaryota</taxon>
        <taxon>Metazoa</taxon>
        <taxon>Chordata</taxon>
        <taxon>Craniata</taxon>
        <taxon>Vertebrata</taxon>
        <taxon>Euteleostomi</taxon>
        <taxon>Archelosauria</taxon>
        <taxon>Archosauria</taxon>
        <taxon>Dinosauria</taxon>
        <taxon>Saurischia</taxon>
        <taxon>Theropoda</taxon>
        <taxon>Coelurosauria</taxon>
        <taxon>Aves</taxon>
        <taxon>Neognathae</taxon>
        <taxon>Galloanserae</taxon>
        <taxon>Galliformes</taxon>
        <taxon>Phasianidae</taxon>
        <taxon>Phasianinae</taxon>
        <taxon>Gallus</taxon>
    </lineage>
</organism>
<name>Q98ST1_CHICK</name>
<dbReference type="Pfam" id="PF00665">
    <property type="entry name" value="rve"/>
    <property type="match status" value="1"/>
</dbReference>
<dbReference type="SUPFAM" id="SSF53098">
    <property type="entry name" value="Ribonuclease H-like"/>
    <property type="match status" value="2"/>
</dbReference>